<dbReference type="RefSeq" id="WP_270117092.1">
    <property type="nucleotide sequence ID" value="NZ_BAAAOL010000009.1"/>
</dbReference>
<name>A0A9W6LEJ3_9ACTN</name>
<dbReference type="EMBL" id="BSDT01000001">
    <property type="protein sequence ID" value="GLI40708.1"/>
    <property type="molecule type" value="Genomic_DNA"/>
</dbReference>
<organism evidence="1 2">
    <name type="scientific">Glycomyces algeriensis</name>
    <dbReference type="NCBI Taxonomy" id="256037"/>
    <lineage>
        <taxon>Bacteria</taxon>
        <taxon>Bacillati</taxon>
        <taxon>Actinomycetota</taxon>
        <taxon>Actinomycetes</taxon>
        <taxon>Glycomycetales</taxon>
        <taxon>Glycomycetaceae</taxon>
        <taxon>Glycomyces</taxon>
    </lineage>
</organism>
<protein>
    <submittedName>
        <fullName evidence="1">Uncharacterized protein</fullName>
    </submittedName>
</protein>
<dbReference type="InterPro" id="IPR045596">
    <property type="entry name" value="DUF6459"/>
</dbReference>
<dbReference type="Pfam" id="PF20060">
    <property type="entry name" value="DUF6459"/>
    <property type="match status" value="1"/>
</dbReference>
<comment type="caution">
    <text evidence="1">The sequence shown here is derived from an EMBL/GenBank/DDBJ whole genome shotgun (WGS) entry which is preliminary data.</text>
</comment>
<dbReference type="AlphaFoldDB" id="A0A9W6LEJ3"/>
<gene>
    <name evidence="1" type="ORF">GALLR39Z86_05580</name>
</gene>
<evidence type="ECO:0000313" key="1">
    <source>
        <dbReference type="EMBL" id="GLI40708.1"/>
    </source>
</evidence>
<sequence length="124" mass="14478">MHCRNDFSDMPNRFPPRQAVSYSTFFLNVLTGRKSAAEARLFATDAGWRAFTRVRRRVPTRFRQVRVVRAEFPTKESAEIVAMVENGAAHQAMTLTFRATQHGWRLDHCDLIHANRRPRPMHRL</sequence>
<evidence type="ECO:0000313" key="2">
    <source>
        <dbReference type="Proteomes" id="UP001144313"/>
    </source>
</evidence>
<reference evidence="1" key="1">
    <citation type="submission" date="2022-12" db="EMBL/GenBank/DDBJ databases">
        <title>Reference genome sequencing for broad-spectrum identification of bacterial and archaeal isolates by mass spectrometry.</title>
        <authorList>
            <person name="Sekiguchi Y."/>
            <person name="Tourlousse D.M."/>
        </authorList>
    </citation>
    <scope>NUCLEOTIDE SEQUENCE</scope>
    <source>
        <strain evidence="1">LLR39Z86</strain>
    </source>
</reference>
<proteinExistence type="predicted"/>
<accession>A0A9W6LEJ3</accession>
<keyword evidence="2" id="KW-1185">Reference proteome</keyword>
<dbReference type="Proteomes" id="UP001144313">
    <property type="component" value="Unassembled WGS sequence"/>
</dbReference>